<reference evidence="3" key="1">
    <citation type="submission" date="2024-05" db="EMBL/GenBank/DDBJ databases">
        <authorList>
            <person name="Kim S."/>
            <person name="Heo J."/>
            <person name="Choi H."/>
            <person name="Choi Y."/>
            <person name="Kwon S.-W."/>
            <person name="Kim Y."/>
        </authorList>
    </citation>
    <scope>NUCLEOTIDE SEQUENCE</scope>
    <source>
        <strain evidence="3">KACC 23699</strain>
    </source>
</reference>
<name>A0AAU7JV42_9MICO</name>
<gene>
    <name evidence="3" type="ORF">ABEG17_01575</name>
</gene>
<feature type="compositionally biased region" description="Basic and acidic residues" evidence="1">
    <location>
        <begin position="219"/>
        <end position="229"/>
    </location>
</feature>
<keyword evidence="2" id="KW-0472">Membrane</keyword>
<keyword evidence="2" id="KW-0812">Transmembrane</keyword>
<evidence type="ECO:0000256" key="1">
    <source>
        <dbReference type="SAM" id="MobiDB-lite"/>
    </source>
</evidence>
<evidence type="ECO:0000256" key="2">
    <source>
        <dbReference type="SAM" id="Phobius"/>
    </source>
</evidence>
<feature type="transmembrane region" description="Helical" evidence="2">
    <location>
        <begin position="12"/>
        <end position="34"/>
    </location>
</feature>
<keyword evidence="2" id="KW-1133">Transmembrane helix</keyword>
<evidence type="ECO:0000313" key="3">
    <source>
        <dbReference type="EMBL" id="XBO44045.1"/>
    </source>
</evidence>
<dbReference type="EMBL" id="CP157483">
    <property type="protein sequence ID" value="XBO44045.1"/>
    <property type="molecule type" value="Genomic_DNA"/>
</dbReference>
<accession>A0AAU7JV42</accession>
<dbReference type="RefSeq" id="WP_406831503.1">
    <property type="nucleotide sequence ID" value="NZ_CP157483.1"/>
</dbReference>
<organism evidence="3">
    <name type="scientific">Pedococcus sp. KACC 23699</name>
    <dbReference type="NCBI Taxonomy" id="3149228"/>
    <lineage>
        <taxon>Bacteria</taxon>
        <taxon>Bacillati</taxon>
        <taxon>Actinomycetota</taxon>
        <taxon>Actinomycetes</taxon>
        <taxon>Micrococcales</taxon>
        <taxon>Intrasporangiaceae</taxon>
        <taxon>Pedococcus</taxon>
    </lineage>
</organism>
<feature type="region of interest" description="Disordered" evidence="1">
    <location>
        <begin position="198"/>
        <end position="265"/>
    </location>
</feature>
<sequence length="265" mass="28203">MLHKARNLSAPGTWFLTVRLAEVGIIALLVGAVLEARYAWQIGAQFYGNGSVDAPTNPSLMKRITGMALFGGYRMPMSLLVIVLTLAALVVVLHRCQPVSHTRVLRWEWLVLWGASTLLAAAAAAVGVVALFAENPFASPDPSVVSGTAPGPGYHEQVVGNLSWPLGALLLLLPLGLWWARLPDADDLDDALTQADGDQLEGVGGPEAPAAVTATEGQHAQREADRDAIVLDDVEQIAPVERLQPRGDLRGDGSSSSGYDGYFRH</sequence>
<feature type="compositionally biased region" description="Low complexity" evidence="1">
    <location>
        <begin position="252"/>
        <end position="265"/>
    </location>
</feature>
<protein>
    <submittedName>
        <fullName evidence="3">Uncharacterized protein</fullName>
    </submittedName>
</protein>
<feature type="transmembrane region" description="Helical" evidence="2">
    <location>
        <begin position="162"/>
        <end position="180"/>
    </location>
</feature>
<dbReference type="AlphaFoldDB" id="A0AAU7JV42"/>
<feature type="transmembrane region" description="Helical" evidence="2">
    <location>
        <begin position="77"/>
        <end position="97"/>
    </location>
</feature>
<feature type="transmembrane region" description="Helical" evidence="2">
    <location>
        <begin position="109"/>
        <end position="133"/>
    </location>
</feature>
<proteinExistence type="predicted"/>